<gene>
    <name evidence="2" type="ORF">FRACA_5220001</name>
</gene>
<dbReference type="Proteomes" id="UP000234331">
    <property type="component" value="Unassembled WGS sequence"/>
</dbReference>
<name>A0A2I2KYN8_9ACTN</name>
<dbReference type="EMBL" id="FZMO01000471">
    <property type="protein sequence ID" value="SNQ50770.1"/>
    <property type="molecule type" value="Genomic_DNA"/>
</dbReference>
<protein>
    <submittedName>
        <fullName evidence="2">Uncharacterized protein</fullName>
    </submittedName>
</protein>
<feature type="region of interest" description="Disordered" evidence="1">
    <location>
        <begin position="48"/>
        <end position="100"/>
    </location>
</feature>
<evidence type="ECO:0000256" key="1">
    <source>
        <dbReference type="SAM" id="MobiDB-lite"/>
    </source>
</evidence>
<sequence length="117" mass="11101">MGGSAGGSGSAAMRGASGGVYSATTADGASGYGAGAAAAASRAFGARGHGSGTVIGSAGAGGSSLGFGRRPPGRHRQGDVADGEPGAVPPRASVRTADVPFRRGADEEIIDAEIVEE</sequence>
<accession>A0A2I2KYN8</accession>
<evidence type="ECO:0000313" key="3">
    <source>
        <dbReference type="Proteomes" id="UP000234331"/>
    </source>
</evidence>
<feature type="compositionally biased region" description="Gly residues" evidence="1">
    <location>
        <begin position="48"/>
        <end position="65"/>
    </location>
</feature>
<keyword evidence="3" id="KW-1185">Reference proteome</keyword>
<dbReference type="AlphaFoldDB" id="A0A2I2KYN8"/>
<feature type="region of interest" description="Disordered" evidence="1">
    <location>
        <begin position="1"/>
        <end position="20"/>
    </location>
</feature>
<proteinExistence type="predicted"/>
<organism evidence="2 3">
    <name type="scientific">Frankia canadensis</name>
    <dbReference type="NCBI Taxonomy" id="1836972"/>
    <lineage>
        <taxon>Bacteria</taxon>
        <taxon>Bacillati</taxon>
        <taxon>Actinomycetota</taxon>
        <taxon>Actinomycetes</taxon>
        <taxon>Frankiales</taxon>
        <taxon>Frankiaceae</taxon>
        <taxon>Frankia</taxon>
    </lineage>
</organism>
<reference evidence="2 3" key="1">
    <citation type="submission" date="2017-06" db="EMBL/GenBank/DDBJ databases">
        <authorList>
            <person name="Kim H.J."/>
            <person name="Triplett B.A."/>
        </authorList>
    </citation>
    <scope>NUCLEOTIDE SEQUENCE [LARGE SCALE GENOMIC DNA]</scope>
    <source>
        <strain evidence="2">FRACA_ARgP5</strain>
    </source>
</reference>
<evidence type="ECO:0000313" key="2">
    <source>
        <dbReference type="EMBL" id="SNQ50770.1"/>
    </source>
</evidence>